<comment type="caution">
    <text evidence="1">The sequence shown here is derived from an EMBL/GenBank/DDBJ whole genome shotgun (WGS) entry which is preliminary data.</text>
</comment>
<gene>
    <name evidence="1" type="ORF">IAI60_04140</name>
</gene>
<sequence>MDQRQTGIRVMLQGADDVAVEAAADELKQRLGARFSVVTRKRRREGGDLVITATMLASATANVDAAATDLIDLIYASQAREGREPGQAAARS</sequence>
<reference evidence="1 2" key="1">
    <citation type="submission" date="2020-09" db="EMBL/GenBank/DDBJ databases">
        <title>Roseomonas.</title>
        <authorList>
            <person name="Zhu W."/>
        </authorList>
    </citation>
    <scope>NUCLEOTIDE SEQUENCE [LARGE SCALE GENOMIC DNA]</scope>
    <source>
        <strain evidence="1 2">1311</strain>
    </source>
</reference>
<dbReference type="RefSeq" id="WP_207445381.1">
    <property type="nucleotide sequence ID" value="NZ_CP061091.1"/>
</dbReference>
<protein>
    <submittedName>
        <fullName evidence="1">Uncharacterized protein</fullName>
    </submittedName>
</protein>
<evidence type="ECO:0000313" key="2">
    <source>
        <dbReference type="Proteomes" id="UP001518990"/>
    </source>
</evidence>
<name>A0ABS3KAW5_9PROT</name>
<accession>A0ABS3KAW5</accession>
<proteinExistence type="predicted"/>
<dbReference type="Proteomes" id="UP001518990">
    <property type="component" value="Unassembled WGS sequence"/>
</dbReference>
<organism evidence="1 2">
    <name type="scientific">Roseomonas marmotae</name>
    <dbReference type="NCBI Taxonomy" id="2768161"/>
    <lineage>
        <taxon>Bacteria</taxon>
        <taxon>Pseudomonadati</taxon>
        <taxon>Pseudomonadota</taxon>
        <taxon>Alphaproteobacteria</taxon>
        <taxon>Acetobacterales</taxon>
        <taxon>Roseomonadaceae</taxon>
        <taxon>Roseomonas</taxon>
    </lineage>
</organism>
<dbReference type="EMBL" id="JACTNF010000003">
    <property type="protein sequence ID" value="MBO1073788.1"/>
    <property type="molecule type" value="Genomic_DNA"/>
</dbReference>
<keyword evidence="2" id="KW-1185">Reference proteome</keyword>
<evidence type="ECO:0000313" key="1">
    <source>
        <dbReference type="EMBL" id="MBO1073788.1"/>
    </source>
</evidence>